<dbReference type="Proteomes" id="UP001530377">
    <property type="component" value="Unassembled WGS sequence"/>
</dbReference>
<feature type="compositionally biased region" description="Low complexity" evidence="1">
    <location>
        <begin position="208"/>
        <end position="221"/>
    </location>
</feature>
<feature type="compositionally biased region" description="Gly residues" evidence="1">
    <location>
        <begin position="116"/>
        <end position="126"/>
    </location>
</feature>
<feature type="compositionally biased region" description="Low complexity" evidence="1">
    <location>
        <begin position="7"/>
        <end position="26"/>
    </location>
</feature>
<sequence length="636" mass="70746">MDDREQQQPQHHQQQRRQQQQQQQEQQDQRQIDENGRCTLHPGIQLHLLKKNGEWRVLLTACPLCVSGLPATGKPVKIRRAASSSSSIMSFSAIEKEEGHIQQQWGAEVAEIVPYGGSGNKRGGGGSKEEEYKKNRQPSYPKSPRWIDAEEDNKSNLSEAYDAWTSEEQSPLALRDLSGEGEFKGGKTTPERKRSDITPPLGKNYNQSMPTTPSRPTARPRTPSPQTPLLHRMKLLQVGGENISLPPTLSSHHPERGEYANHQREQSRYISDEVSVMSMSSVIRNMHNSQRRQLEEQQQEQLYQQNFPGSDGSHNRSYSEFTTKSSNSIQKSQSSSSLVSSSDDGVAVIPQPSSTSRDGGSVGGVSGVSSKSSVSKASIHKKEEEEAKKKNNKIMKKPPISQLSLHSRVQNDLNDDGGVGAIAFVTRMPYTDINGEYGWYTGQVNSSTGDPHGIGTMNYANGFVIYEVGWHNGVYITGGNRDKEEKMPVGDTISRRQHHVTPRTPQQGMRTHLATLNEDEKSVNYKYADSSSSENDSSSSRSPLPDLPQQQQERAVVCGMLWTDLNGDDGVYTGEVNYLKNPDGMGSLRYDYGMVVEGVWRDGEFIYDEEDDNNSGNDDDFVISHEKSLSSFFSSG</sequence>
<feature type="compositionally biased region" description="Basic and acidic residues" evidence="1">
    <location>
        <begin position="252"/>
        <end position="267"/>
    </location>
</feature>
<organism evidence="2 3">
    <name type="scientific">Cyclostephanos tholiformis</name>
    <dbReference type="NCBI Taxonomy" id="382380"/>
    <lineage>
        <taxon>Eukaryota</taxon>
        <taxon>Sar</taxon>
        <taxon>Stramenopiles</taxon>
        <taxon>Ochrophyta</taxon>
        <taxon>Bacillariophyta</taxon>
        <taxon>Coscinodiscophyceae</taxon>
        <taxon>Thalassiosirophycidae</taxon>
        <taxon>Stephanodiscales</taxon>
        <taxon>Stephanodiscaceae</taxon>
        <taxon>Cyclostephanos</taxon>
    </lineage>
</organism>
<protein>
    <submittedName>
        <fullName evidence="2">Uncharacterized protein</fullName>
    </submittedName>
</protein>
<feature type="compositionally biased region" description="Low complexity" evidence="1">
    <location>
        <begin position="367"/>
        <end position="377"/>
    </location>
</feature>
<comment type="caution">
    <text evidence="2">The sequence shown here is derived from an EMBL/GenBank/DDBJ whole genome shotgun (WGS) entry which is preliminary data.</text>
</comment>
<name>A0ABD3SHH5_9STRA</name>
<dbReference type="EMBL" id="JALLPB020000030">
    <property type="protein sequence ID" value="KAL3823738.1"/>
    <property type="molecule type" value="Genomic_DNA"/>
</dbReference>
<keyword evidence="3" id="KW-1185">Reference proteome</keyword>
<feature type="compositionally biased region" description="Low complexity" evidence="1">
    <location>
        <begin position="529"/>
        <end position="550"/>
    </location>
</feature>
<feature type="region of interest" description="Disordered" evidence="1">
    <location>
        <begin position="288"/>
        <end position="397"/>
    </location>
</feature>
<feature type="compositionally biased region" description="Basic and acidic residues" evidence="1">
    <location>
        <begin position="380"/>
        <end position="389"/>
    </location>
</feature>
<evidence type="ECO:0000313" key="2">
    <source>
        <dbReference type="EMBL" id="KAL3823738.1"/>
    </source>
</evidence>
<feature type="compositionally biased region" description="Low complexity" evidence="1">
    <location>
        <begin position="325"/>
        <end position="342"/>
    </location>
</feature>
<feature type="region of interest" description="Disordered" evidence="1">
    <location>
        <begin position="477"/>
        <end position="550"/>
    </location>
</feature>
<feature type="compositionally biased region" description="Polar residues" evidence="1">
    <location>
        <begin position="315"/>
        <end position="324"/>
    </location>
</feature>
<evidence type="ECO:0000313" key="3">
    <source>
        <dbReference type="Proteomes" id="UP001530377"/>
    </source>
</evidence>
<dbReference type="AlphaFoldDB" id="A0ABD3SHH5"/>
<feature type="region of interest" description="Disordered" evidence="1">
    <location>
        <begin position="116"/>
        <end position="152"/>
    </location>
</feature>
<feature type="compositionally biased region" description="Basic and acidic residues" evidence="1">
    <location>
        <begin position="177"/>
        <end position="196"/>
    </location>
</feature>
<feature type="region of interest" description="Disordered" evidence="1">
    <location>
        <begin position="1"/>
        <end position="33"/>
    </location>
</feature>
<feature type="region of interest" description="Disordered" evidence="1">
    <location>
        <begin position="164"/>
        <end position="267"/>
    </location>
</feature>
<gene>
    <name evidence="2" type="ORF">ACHAXA_004831</name>
</gene>
<accession>A0ABD3SHH5</accession>
<evidence type="ECO:0000256" key="1">
    <source>
        <dbReference type="SAM" id="MobiDB-lite"/>
    </source>
</evidence>
<proteinExistence type="predicted"/>
<reference evidence="2 3" key="1">
    <citation type="submission" date="2024-10" db="EMBL/GenBank/DDBJ databases">
        <title>Updated reference genomes for cyclostephanoid diatoms.</title>
        <authorList>
            <person name="Roberts W.R."/>
            <person name="Alverson A.J."/>
        </authorList>
    </citation>
    <scope>NUCLEOTIDE SEQUENCE [LARGE SCALE GENOMIC DNA]</scope>
    <source>
        <strain evidence="2 3">AJA228-03</strain>
    </source>
</reference>